<sequence length="1803" mass="197625">MSSGVTASAADERPKKAHMNGATPNLAPLSTNILSSTSHALPDESAVSSPASTSSPTATRTVVKQRSASHSLRAPQANGTTSRRSNRSASANPREFSRTTGPRKPLEVPSTNASRLQSKPSFQDIIKRFNDQPDETLPVPKTRSASLSSSRCASPVRPKSALANHTRKQIHTTSKPSSSRSTTTTSAKPPASSRDRRNSGSSTSSYSRGRRASTRSIPDSSARSATPAESSASTVISDNETKTTVRKSSIPKLKPPSAPNAQSTPPISPISPVDSTRKSRLHQGASGSRIATTAGARQSVPKPINTRTSSTGKTGPLKSPSLNAYIKSSDTQKSPALRSSRPRLPVASVKNAHPTRSGLTETSSSSSSTGRMNGRTTRTVSTGKDKDKDDSKPKKKIPELGTVDFAARRKLIASAFNDRMEKEREERNRAHQKKEREAAAKKKQQEAEARRAAAAEAFKQEDSVSPTSKPAIGLGLDLGDTEPDLSLDNTTTLNEPISEPNTAESVEASPVNIENYELTQNALPIENENSTQIPRQSLSERPLSRSSLSPRSPKLPDRPEEHKRLSASPPTPHEGSTTNKRHSRQMFSEADDRARPVSPIVESASHVPLESLPESPRAAPPKLLIPGIPVGDEAGVAPDAALRDTLLLFGGRPLSPIQGSPSGRSEDWEKAVEEERRRRKEIEQDREMKLKNRLSTPVTPKGGSPLLDNDATPRGYTHKKQSSWSASPHLAPPDSLGHIMWKYRPLSTGGESMIDNFYKEQEELSLARRRKQELMRFVEPESPADDYTDQADSKGKNVQRYELHDKEYPAEMEEGDGVGYVHIAGTYRYSASTVNSSVRSRSVDPNDYWTPQPSIGEFEGNPPRESWATDSTMTSYSTSSGLAPNGSFSRKVLERERPISETPPTPPPKDFIFSPKNAPSIKSVASDTMPPPPAPPSSTTTTIATRRSSVSTENNVEPLRIVKPPVLQQDVYESPISIRSANSLLPEPQDDAAEHSDRSPSSEYSEEEASDQSSQTRGSAALGYAEGSPNTSMITTSGSFISTSQDPQVVEKKLLTKRRFLLRELVDTEKTFFQDMTVTEEIYKGTTDACDDLKPEDVRILFGNTHAVVAFSRGFFETLKAAVASVYIPSKTKTPSGSQVDINDTTNGDSDLVEPSEESDRKTWVGDAFAQALPNMEKVFGDYCKNHESAVSRLQALEKVRGVAIWLKECKTVADDLTHAWSLESLLIKPVQRLLKYPLLLDQILDCTPANHPDREAIELVNREIRFVTERINESKKRKDLMDKLVGPRKKADNDLRHGLTKGWQRRAEKLRQTVGLSEMPHDERYEQATSKFREQYFKLQLVSKDIEMYLNDVDKQVADFGVLAVKFEELAACSPTRFKEYEERWQTFTKRTKEMKEVALVEHRVRIKRHVLIPLETALKMCENPQKVMLKREKKAVDYARYRALKEKGDKVDKKTKDLADAYLAVNETLLDELPRLHTLIETLVSSVLCNFAEVCGIWQKYWAGRLEGLLDPLDIPSNFSDIIEVYRSDFTKVESVVESLTITNTNADMWKTYSVYSQSSSGSHPETASIASQSLYRSNTADGSVTSPNPSTLGRNSIGGSSTPNRLSGSFSPGTALVAASLGHALPMLPGAMAPPQSQRGRASSAFNIPPSRAPPPPPIRALSSASVPSHSPGLSPTLSTHSVAQSAASAPLVHPSLPAIQGLDSNSPSPSRPSTSSDATGRTVLGYPVLWLCASIYSYHASKEADSKRDMGFAYLTYDQGEIFDVIGTKGEYWLARNQDDNGQEFGWIWSKHFARLALD</sequence>
<dbReference type="InterPro" id="IPR001331">
    <property type="entry name" value="GDS_CDC24_CS"/>
</dbReference>
<dbReference type="Pfam" id="PF00621">
    <property type="entry name" value="RhoGEF"/>
    <property type="match status" value="1"/>
</dbReference>
<feature type="region of interest" description="Disordered" evidence="1">
    <location>
        <begin position="651"/>
        <end position="730"/>
    </location>
</feature>
<dbReference type="Gene3D" id="1.20.900.10">
    <property type="entry name" value="Dbl homology (DH) domain"/>
    <property type="match status" value="1"/>
</dbReference>
<dbReference type="InterPro" id="IPR051492">
    <property type="entry name" value="Dynamin-Rho_GEF"/>
</dbReference>
<feature type="region of interest" description="Disordered" evidence="1">
    <location>
        <begin position="1632"/>
        <end position="1723"/>
    </location>
</feature>
<accession>A0AAV9UPE3</accession>
<dbReference type="GO" id="GO:0031991">
    <property type="term" value="P:regulation of actomyosin contractile ring contraction"/>
    <property type="evidence" value="ECO:0007669"/>
    <property type="project" value="TreeGrafter"/>
</dbReference>
<name>A0AAV9UPE3_9PEZI</name>
<dbReference type="GO" id="GO:0032955">
    <property type="term" value="P:regulation of division septum assembly"/>
    <property type="evidence" value="ECO:0007669"/>
    <property type="project" value="TreeGrafter"/>
</dbReference>
<feature type="compositionally biased region" description="Basic and acidic residues" evidence="1">
    <location>
        <begin position="383"/>
        <end position="398"/>
    </location>
</feature>
<feature type="compositionally biased region" description="Basic and acidic residues" evidence="1">
    <location>
        <begin position="664"/>
        <end position="690"/>
    </location>
</feature>
<feature type="compositionally biased region" description="Low complexity" evidence="1">
    <location>
        <begin position="1708"/>
        <end position="1720"/>
    </location>
</feature>
<evidence type="ECO:0000256" key="1">
    <source>
        <dbReference type="SAM" id="MobiDB-lite"/>
    </source>
</evidence>
<dbReference type="InterPro" id="IPR000219">
    <property type="entry name" value="DH_dom"/>
</dbReference>
<dbReference type="Gene3D" id="1.20.1270.60">
    <property type="entry name" value="Arfaptin homology (AH) domain/BAR domain"/>
    <property type="match status" value="1"/>
</dbReference>
<feature type="compositionally biased region" description="Low complexity" evidence="1">
    <location>
        <begin position="355"/>
        <end position="379"/>
    </location>
</feature>
<dbReference type="CDD" id="cd00160">
    <property type="entry name" value="RhoGEF"/>
    <property type="match status" value="1"/>
</dbReference>
<dbReference type="GO" id="GO:0005085">
    <property type="term" value="F:guanyl-nucleotide exchange factor activity"/>
    <property type="evidence" value="ECO:0007669"/>
    <property type="project" value="InterPro"/>
</dbReference>
<dbReference type="EMBL" id="JAVHNQ010000006">
    <property type="protein sequence ID" value="KAK6344065.1"/>
    <property type="molecule type" value="Genomic_DNA"/>
</dbReference>
<dbReference type="InterPro" id="IPR027267">
    <property type="entry name" value="AH/BAR_dom_sf"/>
</dbReference>
<feature type="compositionally biased region" description="Low complexity" evidence="1">
    <location>
        <begin position="143"/>
        <end position="154"/>
    </location>
</feature>
<dbReference type="SUPFAM" id="SSF103657">
    <property type="entry name" value="BAR/IMD domain-like"/>
    <property type="match status" value="1"/>
</dbReference>
<feature type="region of interest" description="Disordered" evidence="1">
    <location>
        <begin position="1133"/>
        <end position="1157"/>
    </location>
</feature>
<feature type="compositionally biased region" description="Polar residues" evidence="1">
    <location>
        <begin position="1670"/>
        <end position="1691"/>
    </location>
</feature>
<feature type="compositionally biased region" description="Polar residues" evidence="1">
    <location>
        <begin position="1639"/>
        <end position="1649"/>
    </location>
</feature>
<reference evidence="3 4" key="1">
    <citation type="submission" date="2019-10" db="EMBL/GenBank/DDBJ databases">
        <authorList>
            <person name="Palmer J.M."/>
        </authorList>
    </citation>
    <scope>NUCLEOTIDE SEQUENCE [LARGE SCALE GENOMIC DNA]</scope>
    <source>
        <strain evidence="3 4">TWF696</strain>
    </source>
</reference>
<feature type="region of interest" description="Disordered" evidence="1">
    <location>
        <begin position="1"/>
        <end position="509"/>
    </location>
</feature>
<comment type="caution">
    <text evidence="3">The sequence shown here is derived from an EMBL/GenBank/DDBJ whole genome shotgun (WGS) entry which is preliminary data.</text>
</comment>
<feature type="compositionally biased region" description="Low complexity" evidence="1">
    <location>
        <begin position="172"/>
        <end position="192"/>
    </location>
</feature>
<evidence type="ECO:0000313" key="3">
    <source>
        <dbReference type="EMBL" id="KAK6344065.1"/>
    </source>
</evidence>
<dbReference type="SMART" id="SM00325">
    <property type="entry name" value="RhoGEF"/>
    <property type="match status" value="1"/>
</dbReference>
<evidence type="ECO:0000313" key="4">
    <source>
        <dbReference type="Proteomes" id="UP001375240"/>
    </source>
</evidence>
<feature type="compositionally biased region" description="Low complexity" evidence="1">
    <location>
        <begin position="869"/>
        <end position="880"/>
    </location>
</feature>
<feature type="region of interest" description="Disordered" evidence="1">
    <location>
        <begin position="526"/>
        <end position="598"/>
    </location>
</feature>
<feature type="compositionally biased region" description="Basic and acidic residues" evidence="1">
    <location>
        <begin position="554"/>
        <end position="564"/>
    </location>
</feature>
<dbReference type="PROSITE" id="PS50010">
    <property type="entry name" value="DH_2"/>
    <property type="match status" value="1"/>
</dbReference>
<proteinExistence type="predicted"/>
<feature type="domain" description="DH" evidence="2">
    <location>
        <begin position="1057"/>
        <end position="1275"/>
    </location>
</feature>
<feature type="region of interest" description="Disordered" evidence="1">
    <location>
        <begin position="986"/>
        <end position="1030"/>
    </location>
</feature>
<gene>
    <name evidence="3" type="ORF">TWF696_007711</name>
</gene>
<feature type="compositionally biased region" description="Polar residues" evidence="1">
    <location>
        <begin position="109"/>
        <end position="121"/>
    </location>
</feature>
<organism evidence="3 4">
    <name type="scientific">Orbilia brochopaga</name>
    <dbReference type="NCBI Taxonomy" id="3140254"/>
    <lineage>
        <taxon>Eukaryota</taxon>
        <taxon>Fungi</taxon>
        <taxon>Dikarya</taxon>
        <taxon>Ascomycota</taxon>
        <taxon>Pezizomycotina</taxon>
        <taxon>Orbiliomycetes</taxon>
        <taxon>Orbiliales</taxon>
        <taxon>Orbiliaceae</taxon>
        <taxon>Orbilia</taxon>
    </lineage>
</organism>
<dbReference type="InterPro" id="IPR035899">
    <property type="entry name" value="DBL_dom_sf"/>
</dbReference>
<feature type="compositionally biased region" description="Polar residues" evidence="1">
    <location>
        <begin position="217"/>
        <end position="238"/>
    </location>
</feature>
<dbReference type="GO" id="GO:0035556">
    <property type="term" value="P:intracellular signal transduction"/>
    <property type="evidence" value="ECO:0007669"/>
    <property type="project" value="InterPro"/>
</dbReference>
<feature type="compositionally biased region" description="Low complexity" evidence="1">
    <location>
        <begin position="45"/>
        <end position="62"/>
    </location>
</feature>
<feature type="compositionally biased region" description="Basic and acidic residues" evidence="1">
    <location>
        <begin position="418"/>
        <end position="462"/>
    </location>
</feature>
<feature type="compositionally biased region" description="Polar residues" evidence="1">
    <location>
        <begin position="28"/>
        <end position="39"/>
    </location>
</feature>
<evidence type="ECO:0000259" key="2">
    <source>
        <dbReference type="PROSITE" id="PS50010"/>
    </source>
</evidence>
<dbReference type="Proteomes" id="UP001375240">
    <property type="component" value="Unassembled WGS sequence"/>
</dbReference>
<feature type="region of interest" description="Disordered" evidence="1">
    <location>
        <begin position="1581"/>
        <end position="1612"/>
    </location>
</feature>
<feature type="compositionally biased region" description="Polar residues" evidence="1">
    <location>
        <begin position="487"/>
        <end position="504"/>
    </location>
</feature>
<dbReference type="PROSITE" id="PS00741">
    <property type="entry name" value="DH_1"/>
    <property type="match status" value="1"/>
</dbReference>
<dbReference type="SUPFAM" id="SSF48065">
    <property type="entry name" value="DBL homology domain (DH-domain)"/>
    <property type="match status" value="1"/>
</dbReference>
<feature type="compositionally biased region" description="Polar residues" evidence="1">
    <location>
        <begin position="320"/>
        <end position="334"/>
    </location>
</feature>
<keyword evidence="4" id="KW-1185">Reference proteome</keyword>
<feature type="compositionally biased region" description="Low complexity" evidence="1">
    <location>
        <begin position="77"/>
        <end position="92"/>
    </location>
</feature>
<feature type="compositionally biased region" description="Low complexity" evidence="1">
    <location>
        <begin position="534"/>
        <end position="552"/>
    </location>
</feature>
<dbReference type="GO" id="GO:0005737">
    <property type="term" value="C:cytoplasm"/>
    <property type="evidence" value="ECO:0007669"/>
    <property type="project" value="TreeGrafter"/>
</dbReference>
<feature type="region of interest" description="Disordered" evidence="1">
    <location>
        <begin position="834"/>
        <end position="957"/>
    </location>
</feature>
<dbReference type="PANTHER" id="PTHR22834:SF20">
    <property type="entry name" value="SH3 DOMAIN-CONTAINING PROTEIN"/>
    <property type="match status" value="1"/>
</dbReference>
<feature type="compositionally biased region" description="Polar residues" evidence="1">
    <location>
        <begin position="1133"/>
        <end position="1149"/>
    </location>
</feature>
<feature type="compositionally biased region" description="Low complexity" evidence="1">
    <location>
        <begin position="937"/>
        <end position="952"/>
    </location>
</feature>
<dbReference type="PANTHER" id="PTHR22834">
    <property type="entry name" value="NUCLEAR FUSION PROTEIN FUS2"/>
    <property type="match status" value="1"/>
</dbReference>
<protein>
    <recommendedName>
        <fullName evidence="2">DH domain-containing protein</fullName>
    </recommendedName>
</protein>